<organism evidence="2 3">
    <name type="scientific">Aedes aegypti</name>
    <name type="common">Yellowfever mosquito</name>
    <name type="synonym">Culex aegypti</name>
    <dbReference type="NCBI Taxonomy" id="7159"/>
    <lineage>
        <taxon>Eukaryota</taxon>
        <taxon>Metazoa</taxon>
        <taxon>Ecdysozoa</taxon>
        <taxon>Arthropoda</taxon>
        <taxon>Hexapoda</taxon>
        <taxon>Insecta</taxon>
        <taxon>Pterygota</taxon>
        <taxon>Neoptera</taxon>
        <taxon>Endopterygota</taxon>
        <taxon>Diptera</taxon>
        <taxon>Nematocera</taxon>
        <taxon>Culicoidea</taxon>
        <taxon>Culicidae</taxon>
        <taxon>Culicinae</taxon>
        <taxon>Aedini</taxon>
        <taxon>Aedes</taxon>
        <taxon>Stegomyia</taxon>
    </lineage>
</organism>
<reference evidence="2" key="1">
    <citation type="submission" date="2005-10" db="EMBL/GenBank/DDBJ databases">
        <authorList>
            <person name="Loftus B.J."/>
            <person name="Nene V.M."/>
            <person name="Hannick L.I."/>
            <person name="Bidwell S."/>
            <person name="Haas B."/>
            <person name="Amedeo P."/>
            <person name="Orvis J."/>
            <person name="Wortman J.R."/>
            <person name="White O.R."/>
            <person name="Salzberg S."/>
            <person name="Shumway M."/>
            <person name="Koo H."/>
            <person name="Zhao Y."/>
            <person name="Holmes M."/>
            <person name="Miller J."/>
            <person name="Schatz M."/>
            <person name="Pop M."/>
            <person name="Pai G."/>
            <person name="Utterback T."/>
            <person name="Rogers Y.-H."/>
            <person name="Kravitz S."/>
            <person name="Fraser C.M."/>
        </authorList>
    </citation>
    <scope>NUCLEOTIDE SEQUENCE</scope>
    <source>
        <strain evidence="2">Liverpool</strain>
    </source>
</reference>
<accession>A0A1S4F790</accession>
<feature type="compositionally biased region" description="Polar residues" evidence="1">
    <location>
        <begin position="15"/>
        <end position="25"/>
    </location>
</feature>
<feature type="compositionally biased region" description="Polar residues" evidence="1">
    <location>
        <begin position="69"/>
        <end position="79"/>
    </location>
</feature>
<name>A0A1S4F790_AEDAE</name>
<protein>
    <submittedName>
        <fullName evidence="2">AAEL004318-PA</fullName>
    </submittedName>
</protein>
<dbReference type="AlphaFoldDB" id="A0A1S4F790"/>
<dbReference type="KEGG" id="aag:5564560"/>
<evidence type="ECO:0000313" key="3">
    <source>
        <dbReference type="Proteomes" id="UP000682892"/>
    </source>
</evidence>
<dbReference type="Proteomes" id="UP000682892">
    <property type="component" value="Unassembled WGS sequence"/>
</dbReference>
<evidence type="ECO:0000256" key="1">
    <source>
        <dbReference type="SAM" id="MobiDB-lite"/>
    </source>
</evidence>
<dbReference type="OMA" id="CANRNDE"/>
<feature type="compositionally biased region" description="Basic and acidic residues" evidence="1">
    <location>
        <begin position="52"/>
        <end position="68"/>
    </location>
</feature>
<evidence type="ECO:0000313" key="2">
    <source>
        <dbReference type="EMBL" id="EAT44315.1"/>
    </source>
</evidence>
<feature type="region of interest" description="Disordered" evidence="1">
    <location>
        <begin position="1"/>
        <end position="98"/>
    </location>
</feature>
<gene>
    <name evidence="2" type="ORF">AaeL_AAEL004318</name>
</gene>
<sequence>MNNSTYSHFSEELSSRASVEQQHSTMYEPDFTNFQLSEMGIKQEPADDDESEHNKTDVYYDEDGRRVQDTNYGNGNSHQVPAEKRNNLPAPRGSNPRKGLLVHPGYKWEDMNPIVRDPLCSTDSDLAYFWPVYVSNFRCANRNDELDSVREYFASKGLHVRWWFRQKGRYFYEFQRVSGIYDMLVYFVSEYDTYLAIRMCHRDSYNGYTLNVFPGRVPVYFEPLRSVEIMKKAKDMVYSEQFYENHVKSVVPQATITSVVKFDTKRGAMEFKRRSDMTSAVEKVNQFRCKPIRVQQQKQRFLEDDLLGEIELQLASNANVLQPNPNDRYLRMLLKGNRPCLKIVPQPSSTVIPRKKQPMDPMLRQWLKRQERRIVKSLVQGSEPICNNNRNKKRFKRLVRKVQNRFARGEIV</sequence>
<reference evidence="2" key="3">
    <citation type="submission" date="2012-09" db="EMBL/GenBank/DDBJ databases">
        <authorList>
            <consortium name="VectorBase"/>
        </authorList>
    </citation>
    <scope>NUCLEOTIDE SEQUENCE</scope>
    <source>
        <strain evidence="2">Liverpool</strain>
    </source>
</reference>
<reference evidence="2" key="2">
    <citation type="journal article" date="2007" name="Science">
        <title>Genome sequence of Aedes aegypti, a major arbovirus vector.</title>
        <authorList>
            <person name="Nene V."/>
            <person name="Wortman J.R."/>
            <person name="Lawson D."/>
            <person name="Haas B."/>
            <person name="Kodira C."/>
            <person name="Tu Z.J."/>
            <person name="Loftus B."/>
            <person name="Xi Z."/>
            <person name="Megy K."/>
            <person name="Grabherr M."/>
            <person name="Ren Q."/>
            <person name="Zdobnov E.M."/>
            <person name="Lobo N.F."/>
            <person name="Campbell K.S."/>
            <person name="Brown S.E."/>
            <person name="Bonaldo M.F."/>
            <person name="Zhu J."/>
            <person name="Sinkins S.P."/>
            <person name="Hogenkamp D.G."/>
            <person name="Amedeo P."/>
            <person name="Arensburger P."/>
            <person name="Atkinson P.W."/>
            <person name="Bidwell S."/>
            <person name="Biedler J."/>
            <person name="Birney E."/>
            <person name="Bruggner R.V."/>
            <person name="Costas J."/>
            <person name="Coy M.R."/>
            <person name="Crabtree J."/>
            <person name="Crawford M."/>
            <person name="Debruyn B."/>
            <person name="Decaprio D."/>
            <person name="Eiglmeier K."/>
            <person name="Eisenstadt E."/>
            <person name="El-Dorry H."/>
            <person name="Gelbart W.M."/>
            <person name="Gomes S.L."/>
            <person name="Hammond M."/>
            <person name="Hannick L.I."/>
            <person name="Hogan J.R."/>
            <person name="Holmes M.H."/>
            <person name="Jaffe D."/>
            <person name="Johnston J.S."/>
            <person name="Kennedy R.C."/>
            <person name="Koo H."/>
            <person name="Kravitz S."/>
            <person name="Kriventseva E.V."/>
            <person name="Kulp D."/>
            <person name="Labutti K."/>
            <person name="Lee E."/>
            <person name="Li S."/>
            <person name="Lovin D.D."/>
            <person name="Mao C."/>
            <person name="Mauceli E."/>
            <person name="Menck C.F."/>
            <person name="Miller J.R."/>
            <person name="Montgomery P."/>
            <person name="Mori A."/>
            <person name="Nascimento A.L."/>
            <person name="Naveira H.F."/>
            <person name="Nusbaum C."/>
            <person name="O'leary S."/>
            <person name="Orvis J."/>
            <person name="Pertea M."/>
            <person name="Quesneville H."/>
            <person name="Reidenbach K.R."/>
            <person name="Rogers Y.H."/>
            <person name="Roth C.W."/>
            <person name="Schneider J.R."/>
            <person name="Schatz M."/>
            <person name="Shumway M."/>
            <person name="Stanke M."/>
            <person name="Stinson E.O."/>
            <person name="Tubio J.M."/>
            <person name="Vanzee J.P."/>
            <person name="Verjovski-Almeida S."/>
            <person name="Werner D."/>
            <person name="White O."/>
            <person name="Wyder S."/>
            <person name="Zeng Q."/>
            <person name="Zhao Q."/>
            <person name="Zhao Y."/>
            <person name="Hill C.A."/>
            <person name="Raikhel A.S."/>
            <person name="Soares M.B."/>
            <person name="Knudson D.L."/>
            <person name="Lee N.H."/>
            <person name="Galagan J."/>
            <person name="Salzberg S.L."/>
            <person name="Paulsen I.T."/>
            <person name="Dimopoulos G."/>
            <person name="Collins F.H."/>
            <person name="Birren B."/>
            <person name="Fraser-Liggett C.M."/>
            <person name="Severson D.W."/>
        </authorList>
    </citation>
    <scope>NUCLEOTIDE SEQUENCE [LARGE SCALE GENOMIC DNA]</scope>
    <source>
        <strain evidence="2">Liverpool</strain>
    </source>
</reference>
<dbReference type="OrthoDB" id="7764321at2759"/>
<proteinExistence type="predicted"/>
<dbReference type="EMBL" id="CH477299">
    <property type="protein sequence ID" value="EAT44315.1"/>
    <property type="molecule type" value="Genomic_DNA"/>
</dbReference>